<dbReference type="InterPro" id="IPR027962">
    <property type="entry name" value="ERICH3"/>
</dbReference>
<proteinExistence type="predicted"/>
<evidence type="ECO:0000259" key="2">
    <source>
        <dbReference type="Pfam" id="PF15257"/>
    </source>
</evidence>
<feature type="compositionally biased region" description="Acidic residues" evidence="1">
    <location>
        <begin position="498"/>
        <end position="507"/>
    </location>
</feature>
<reference evidence="3" key="1">
    <citation type="submission" date="2021-02" db="EMBL/GenBank/DDBJ databases">
        <authorList>
            <person name="Nowell W R."/>
        </authorList>
    </citation>
    <scope>NUCLEOTIDE SEQUENCE</scope>
</reference>
<dbReference type="Proteomes" id="UP000663828">
    <property type="component" value="Unassembled WGS sequence"/>
</dbReference>
<feature type="compositionally biased region" description="Polar residues" evidence="1">
    <location>
        <begin position="383"/>
        <end position="400"/>
    </location>
</feature>
<feature type="region of interest" description="Disordered" evidence="1">
    <location>
        <begin position="1"/>
        <end position="43"/>
    </location>
</feature>
<gene>
    <name evidence="3" type="ORF">XAT740_LOCUS6430</name>
</gene>
<dbReference type="EMBL" id="CAJNOR010000292">
    <property type="protein sequence ID" value="CAF0869775.1"/>
    <property type="molecule type" value="Genomic_DNA"/>
</dbReference>
<evidence type="ECO:0000313" key="3">
    <source>
        <dbReference type="EMBL" id="CAF0869775.1"/>
    </source>
</evidence>
<dbReference type="PANTHER" id="PTHR23034">
    <property type="entry name" value="GLUTAMATE-RICH PROTEIN 3"/>
    <property type="match status" value="1"/>
</dbReference>
<organism evidence="3 4">
    <name type="scientific">Adineta ricciae</name>
    <name type="common">Rotifer</name>
    <dbReference type="NCBI Taxonomy" id="249248"/>
    <lineage>
        <taxon>Eukaryota</taxon>
        <taxon>Metazoa</taxon>
        <taxon>Spiralia</taxon>
        <taxon>Gnathifera</taxon>
        <taxon>Rotifera</taxon>
        <taxon>Eurotatoria</taxon>
        <taxon>Bdelloidea</taxon>
        <taxon>Adinetida</taxon>
        <taxon>Adinetidae</taxon>
        <taxon>Adineta</taxon>
    </lineage>
</organism>
<feature type="compositionally biased region" description="Low complexity" evidence="1">
    <location>
        <begin position="8"/>
        <end position="21"/>
    </location>
</feature>
<evidence type="ECO:0000256" key="1">
    <source>
        <dbReference type="SAM" id="MobiDB-lite"/>
    </source>
</evidence>
<feature type="compositionally biased region" description="Low complexity" evidence="1">
    <location>
        <begin position="305"/>
        <end position="321"/>
    </location>
</feature>
<feature type="compositionally biased region" description="Polar residues" evidence="1">
    <location>
        <begin position="322"/>
        <end position="337"/>
    </location>
</feature>
<feature type="domain" description="DUF4590" evidence="2">
    <location>
        <begin position="89"/>
        <end position="192"/>
    </location>
</feature>
<dbReference type="AlphaFoldDB" id="A0A813XT78"/>
<accession>A0A813XT78</accession>
<feature type="compositionally biased region" description="Low complexity" evidence="1">
    <location>
        <begin position="430"/>
        <end position="443"/>
    </location>
</feature>
<feature type="compositionally biased region" description="Low complexity" evidence="1">
    <location>
        <begin position="29"/>
        <end position="42"/>
    </location>
</feature>
<feature type="compositionally biased region" description="Low complexity" evidence="1">
    <location>
        <begin position="267"/>
        <end position="279"/>
    </location>
</feature>
<keyword evidence="4" id="KW-1185">Reference proteome</keyword>
<dbReference type="PANTHER" id="PTHR23034:SF2">
    <property type="entry name" value="GLUTAMATE-RICH PROTEIN 3"/>
    <property type="match status" value="1"/>
</dbReference>
<sequence length="507" mass="55910">MSRQQQTSNSSSKPASSSSTDRSAHTKESQTSARSSSSTQSTCKPNVLLNRSVNPKILPPGERCSITMVYFGSELAVQYDREWFEPDGDEIIVMQQHCGGGNLVAYKGFLNHNETFHFESARRADYPFALTFFINGTVYNRLSVCCESRCNASMRIGGKHGMFGISKIEKQKPCRRCRYEQRMKMLLEQEEQSSKSTRRSAPPASTGKSKSNTDSKAHKKSPVTVTKDDHDSDSTSSADSTPRIGSPQSKISDKSKSKFNGTSAPPTDSNTTKTDTLTTYHDDFDAPVEDLTDPRSTIHPKKSDISTSNSDSDESNTSNRSPVVTHQPRNFRNTNRTPAPDDDGSDTSIQEMSHLRVENQKPQKGIPTDSDEFDVSNYEPAHFSTTGSSTSISRQKNTDATVDKPSHHRTPSPEVTGRLRSPSPPREPASNHQSSNSSNTISSLVQKPRRSNSPVPLFSHDDPRRTTVSSTAADTTHHKADGQASSSINRVPRRNDASDEDNNDDFH</sequence>
<evidence type="ECO:0000313" key="4">
    <source>
        <dbReference type="Proteomes" id="UP000663828"/>
    </source>
</evidence>
<protein>
    <recommendedName>
        <fullName evidence="2">DUF4590 domain-containing protein</fullName>
    </recommendedName>
</protein>
<comment type="caution">
    <text evidence="3">The sequence shown here is derived from an EMBL/GenBank/DDBJ whole genome shotgun (WGS) entry which is preliminary data.</text>
</comment>
<dbReference type="Pfam" id="PF15257">
    <property type="entry name" value="DUF4590"/>
    <property type="match status" value="1"/>
</dbReference>
<dbReference type="InterPro" id="IPR048257">
    <property type="entry name" value="DUF4590"/>
</dbReference>
<name>A0A813XT78_ADIRI</name>
<feature type="region of interest" description="Disordered" evidence="1">
    <location>
        <begin position="188"/>
        <end position="507"/>
    </location>
</feature>